<name>A0ABY3SZ74_9GAMM</name>
<evidence type="ECO:0000313" key="2">
    <source>
        <dbReference type="Proteomes" id="UP001054801"/>
    </source>
</evidence>
<keyword evidence="2" id="KW-1185">Reference proteome</keyword>
<gene>
    <name evidence="1" type="ORF">L2Y54_01800</name>
</gene>
<reference evidence="1" key="1">
    <citation type="journal article" date="2022" name="Microorganisms">
        <title>Two New Species of Filamentous Sulfur Bacteria of the Genus Thiothrix, Thiothrix winogradskyi sp. nov. and 'Candidatus Thiothrix sulfatifontis' sp. nov.</title>
        <authorList>
            <person name="Ravin N.V."/>
            <person name="Rossetti S."/>
            <person name="Beletsky A.V."/>
            <person name="Kadnikov V.V."/>
            <person name="Rudenko T.S."/>
            <person name="Smolyakov D.D."/>
            <person name="Moskvitina M.I."/>
            <person name="Gureeva M.V."/>
            <person name="Mardanov A.V."/>
            <person name="Grabovich M.Y."/>
        </authorList>
    </citation>
    <scope>NUCLEOTIDE SEQUENCE</scope>
    <source>
        <strain evidence="1">CT3</strain>
    </source>
</reference>
<accession>A0ABY3SZ74</accession>
<sequence length="118" mass="12942">MLKNTKITPAKAIDVRAISSAAQADIAAIKCIIDQFLSLNEQPETEALHGAMKLLSMLSRDLEPLYDVETQTDPDHFPNYCRESLAAFELVSNLPKNERKRAVAVFRGVLAGIEGAQS</sequence>
<protein>
    <submittedName>
        <fullName evidence="1">Uncharacterized protein</fullName>
    </submittedName>
</protein>
<organism evidence="1 2">
    <name type="scientific">Thiothrix winogradskyi</name>
    <dbReference type="NCBI Taxonomy" id="96472"/>
    <lineage>
        <taxon>Bacteria</taxon>
        <taxon>Pseudomonadati</taxon>
        <taxon>Pseudomonadota</taxon>
        <taxon>Gammaproteobacteria</taxon>
        <taxon>Thiotrichales</taxon>
        <taxon>Thiotrichaceae</taxon>
        <taxon>Thiothrix</taxon>
    </lineage>
</organism>
<proteinExistence type="predicted"/>
<dbReference type="EMBL" id="CP091244">
    <property type="protein sequence ID" value="UJS24796.1"/>
    <property type="molecule type" value="Genomic_DNA"/>
</dbReference>
<dbReference type="RefSeq" id="WP_236499497.1">
    <property type="nucleotide sequence ID" value="NZ_CP091244.1"/>
</dbReference>
<evidence type="ECO:0000313" key="1">
    <source>
        <dbReference type="EMBL" id="UJS24796.1"/>
    </source>
</evidence>
<dbReference type="Proteomes" id="UP001054801">
    <property type="component" value="Chromosome"/>
</dbReference>